<dbReference type="Gene3D" id="3.40.50.300">
    <property type="entry name" value="P-loop containing nucleotide triphosphate hydrolases"/>
    <property type="match status" value="1"/>
</dbReference>
<organism evidence="4 5">
    <name type="scientific">Alternaria dauci</name>
    <dbReference type="NCBI Taxonomy" id="48095"/>
    <lineage>
        <taxon>Eukaryota</taxon>
        <taxon>Fungi</taxon>
        <taxon>Dikarya</taxon>
        <taxon>Ascomycota</taxon>
        <taxon>Pezizomycotina</taxon>
        <taxon>Dothideomycetes</taxon>
        <taxon>Pleosporomycetidae</taxon>
        <taxon>Pleosporales</taxon>
        <taxon>Pleosporineae</taxon>
        <taxon>Pleosporaceae</taxon>
        <taxon>Alternaria</taxon>
        <taxon>Alternaria sect. Porri</taxon>
    </lineage>
</organism>
<dbReference type="GeneID" id="96083950"/>
<feature type="region of interest" description="Disordered" evidence="2">
    <location>
        <begin position="717"/>
        <end position="768"/>
    </location>
</feature>
<dbReference type="InterPro" id="IPR003959">
    <property type="entry name" value="ATPase_AAA_core"/>
</dbReference>
<feature type="compositionally biased region" description="Basic and acidic residues" evidence="2">
    <location>
        <begin position="345"/>
        <end position="354"/>
    </location>
</feature>
<name>A0ABR3USZ8_9PLEO</name>
<proteinExistence type="inferred from homology"/>
<dbReference type="SMART" id="SM00382">
    <property type="entry name" value="AAA"/>
    <property type="match status" value="1"/>
</dbReference>
<feature type="region of interest" description="Disordered" evidence="2">
    <location>
        <begin position="329"/>
        <end position="356"/>
    </location>
</feature>
<dbReference type="SUPFAM" id="SSF52540">
    <property type="entry name" value="P-loop containing nucleoside triphosphate hydrolases"/>
    <property type="match status" value="1"/>
</dbReference>
<evidence type="ECO:0000313" key="5">
    <source>
        <dbReference type="Proteomes" id="UP001578633"/>
    </source>
</evidence>
<evidence type="ECO:0000313" key="4">
    <source>
        <dbReference type="EMBL" id="KAL1799591.1"/>
    </source>
</evidence>
<dbReference type="PANTHER" id="PTHR23070">
    <property type="entry name" value="BCS1 AAA-TYPE ATPASE"/>
    <property type="match status" value="1"/>
</dbReference>
<gene>
    <name evidence="4" type="ORF">ACET3X_003628</name>
</gene>
<evidence type="ECO:0000256" key="1">
    <source>
        <dbReference type="ARBA" id="ARBA00007448"/>
    </source>
</evidence>
<protein>
    <recommendedName>
        <fullName evidence="3">AAA+ ATPase domain-containing protein</fullName>
    </recommendedName>
</protein>
<dbReference type="Pfam" id="PF00004">
    <property type="entry name" value="AAA"/>
    <property type="match status" value="2"/>
</dbReference>
<sequence>MDFGVLSRGQDSWILKYMNSEFYEIARNSIKERTRGRDIHVAIIACAALNVARVQIPVVLDALLNQVKWQVTSSIVIDGYDIQFCNGLLKLVREKSEESRKLRRFRGEHEVRTRYGRLSPLAGKMHSSFWHDGTHFTLDIQRPKTAHKNKGTGNTERVDNSELFRLDAPGSTSITVRCWGHSREPITELFKYIEKRISESKKLNDVELQANARMDRNFDRPKRPLSTIDLEPKMMQDIIDDVELFFHKDSQDWYQNSGRPYRHGYLLTGPPGSGKSSLLAGIASHANVPLFLVNLQGMDDNDLKEAFNRIPFWSCVALEDIDCVGADVGNRGAQKPKPQSQPRNESSECAKPPKDAPLNPVEALMTKFIQKQATASEMVLDQVKAINSATLDYLGEAEDFETDKYRKGTSSLKKHMTLSGLLNAIDGVSATESKLIIMTTNHPEKLDPALYRAGRVERTCEISYATKASAIMTFKRLFDLDIRKRFTSDAIDRFAQAFQAQFPSKSRITTAELAKYCGQYRGKPDVAVKEFADWLQRGADKFTCSINYSKIVNEEGVYNVPEPFDEELLRVSTDDLIDPDAATASGTDVASKTQTTHRKFGFWNPLKALNKLLLDSGEYVDLECIEDSLSGNIDLPASPLGMSSIQTPLQSLDLVPEFTDADFDDDFGDDLEPLLKNHDSTAEASPTPLEESLWDEAHHNQASPVRSITSVKFSEPGKLALASPRPITEDLTVPEQGRNDSGFDDPSVDGSDTDEFNTAEEYPSSSTP</sequence>
<keyword evidence="5" id="KW-1185">Reference proteome</keyword>
<feature type="compositionally biased region" description="Acidic residues" evidence="2">
    <location>
        <begin position="663"/>
        <end position="672"/>
    </location>
</feature>
<dbReference type="InterPro" id="IPR003593">
    <property type="entry name" value="AAA+_ATPase"/>
</dbReference>
<dbReference type="Proteomes" id="UP001578633">
    <property type="component" value="Chromosome 2"/>
</dbReference>
<accession>A0ABR3USZ8</accession>
<feature type="domain" description="AAA+ ATPase" evidence="3">
    <location>
        <begin position="261"/>
        <end position="466"/>
    </location>
</feature>
<dbReference type="InterPro" id="IPR050747">
    <property type="entry name" value="Mitochondrial_chaperone_BCS1"/>
</dbReference>
<dbReference type="RefSeq" id="XP_069310175.1">
    <property type="nucleotide sequence ID" value="XM_069448925.1"/>
</dbReference>
<dbReference type="InterPro" id="IPR027417">
    <property type="entry name" value="P-loop_NTPase"/>
</dbReference>
<comment type="similarity">
    <text evidence="1">Belongs to the AAA ATPase family. BCS1 subfamily.</text>
</comment>
<feature type="compositionally biased region" description="Acidic residues" evidence="2">
    <location>
        <begin position="742"/>
        <end position="758"/>
    </location>
</feature>
<feature type="region of interest" description="Disordered" evidence="2">
    <location>
        <begin position="663"/>
        <end position="689"/>
    </location>
</feature>
<evidence type="ECO:0000256" key="2">
    <source>
        <dbReference type="SAM" id="MobiDB-lite"/>
    </source>
</evidence>
<reference evidence="4 5" key="1">
    <citation type="submission" date="2024-09" db="EMBL/GenBank/DDBJ databases">
        <title>T2T genomes of carrot and Alternaria dauci and their utility for understanding host-pathogen interaction during carrot leaf blight disease.</title>
        <authorList>
            <person name="Liu W."/>
            <person name="Xu S."/>
            <person name="Ou C."/>
            <person name="Liu X."/>
            <person name="Zhuang F."/>
            <person name="Deng X.W."/>
        </authorList>
    </citation>
    <scope>NUCLEOTIDE SEQUENCE [LARGE SCALE GENOMIC DNA]</scope>
    <source>
        <strain evidence="4 5">A2016</strain>
    </source>
</reference>
<comment type="caution">
    <text evidence="4">The sequence shown here is derived from an EMBL/GenBank/DDBJ whole genome shotgun (WGS) entry which is preliminary data.</text>
</comment>
<evidence type="ECO:0000259" key="3">
    <source>
        <dbReference type="SMART" id="SM00382"/>
    </source>
</evidence>
<dbReference type="EMBL" id="JBHGVX010000002">
    <property type="protein sequence ID" value="KAL1799591.1"/>
    <property type="molecule type" value="Genomic_DNA"/>
</dbReference>